<evidence type="ECO:0000313" key="10">
    <source>
        <dbReference type="Proteomes" id="UP000548326"/>
    </source>
</evidence>
<feature type="transmembrane region" description="Helical" evidence="8">
    <location>
        <begin position="117"/>
        <end position="134"/>
    </location>
</feature>
<dbReference type="GO" id="GO:0046872">
    <property type="term" value="F:metal ion binding"/>
    <property type="evidence" value="ECO:0007669"/>
    <property type="project" value="UniProtKB-KW"/>
</dbReference>
<dbReference type="PROSITE" id="PS01348">
    <property type="entry name" value="MRAY_2"/>
    <property type="match status" value="1"/>
</dbReference>
<keyword evidence="7" id="KW-0460">Magnesium</keyword>
<feature type="transmembrane region" description="Helical" evidence="8">
    <location>
        <begin position="304"/>
        <end position="333"/>
    </location>
</feature>
<evidence type="ECO:0000256" key="4">
    <source>
        <dbReference type="ARBA" id="ARBA00022692"/>
    </source>
</evidence>
<evidence type="ECO:0000256" key="2">
    <source>
        <dbReference type="ARBA" id="ARBA00022475"/>
    </source>
</evidence>
<name>A0A841JR55_9SPHI</name>
<dbReference type="InterPro" id="IPR000715">
    <property type="entry name" value="Glycosyl_transferase_4"/>
</dbReference>
<dbReference type="GO" id="GO:0005886">
    <property type="term" value="C:plasma membrane"/>
    <property type="evidence" value="ECO:0007669"/>
    <property type="project" value="UniProtKB-SubCell"/>
</dbReference>
<reference evidence="9 10" key="1">
    <citation type="submission" date="2020-08" db="EMBL/GenBank/DDBJ databases">
        <title>Genomic Encyclopedia of Type Strains, Phase IV (KMG-V): Genome sequencing to study the core and pangenomes of soil and plant-associated prokaryotes.</title>
        <authorList>
            <person name="Whitman W."/>
        </authorList>
    </citation>
    <scope>NUCLEOTIDE SEQUENCE [LARGE SCALE GENOMIC DNA]</scope>
    <source>
        <strain evidence="9 10">MP601</strain>
    </source>
</reference>
<feature type="transmembrane region" description="Helical" evidence="8">
    <location>
        <begin position="197"/>
        <end position="216"/>
    </location>
</feature>
<evidence type="ECO:0000313" key="9">
    <source>
        <dbReference type="EMBL" id="MBB6130775.1"/>
    </source>
</evidence>
<dbReference type="AlphaFoldDB" id="A0A841JR55"/>
<dbReference type="Pfam" id="PF00953">
    <property type="entry name" value="Glycos_transf_4"/>
    <property type="match status" value="1"/>
</dbReference>
<feature type="transmembrane region" description="Helical" evidence="8">
    <location>
        <begin position="262"/>
        <end position="283"/>
    </location>
</feature>
<feature type="transmembrane region" description="Helical" evidence="8">
    <location>
        <begin position="339"/>
        <end position="359"/>
    </location>
</feature>
<comment type="cofactor">
    <cofactor evidence="7">
        <name>Mg(2+)</name>
        <dbReference type="ChEBI" id="CHEBI:18420"/>
    </cofactor>
</comment>
<evidence type="ECO:0000256" key="7">
    <source>
        <dbReference type="PIRSR" id="PIRSR600715-1"/>
    </source>
</evidence>
<dbReference type="GO" id="GO:0009103">
    <property type="term" value="P:lipopolysaccharide biosynthetic process"/>
    <property type="evidence" value="ECO:0007669"/>
    <property type="project" value="TreeGrafter"/>
</dbReference>
<keyword evidence="5 8" id="KW-1133">Transmembrane helix</keyword>
<feature type="transmembrane region" description="Helical" evidence="8">
    <location>
        <begin position="172"/>
        <end position="191"/>
    </location>
</feature>
<evidence type="ECO:0000256" key="8">
    <source>
        <dbReference type="SAM" id="Phobius"/>
    </source>
</evidence>
<keyword evidence="7" id="KW-0479">Metal-binding</keyword>
<proteinExistence type="predicted"/>
<dbReference type="CDD" id="cd06853">
    <property type="entry name" value="GT_WecA_like"/>
    <property type="match status" value="1"/>
</dbReference>
<keyword evidence="2" id="KW-1003">Cell membrane</keyword>
<evidence type="ECO:0000256" key="5">
    <source>
        <dbReference type="ARBA" id="ARBA00022989"/>
    </source>
</evidence>
<feature type="transmembrane region" description="Helical" evidence="8">
    <location>
        <begin position="50"/>
        <end position="73"/>
    </location>
</feature>
<gene>
    <name evidence="9" type="ORF">HDF22_004920</name>
</gene>
<keyword evidence="3 9" id="KW-0808">Transferase</keyword>
<dbReference type="GO" id="GO:0071555">
    <property type="term" value="P:cell wall organization"/>
    <property type="evidence" value="ECO:0007669"/>
    <property type="project" value="TreeGrafter"/>
</dbReference>
<accession>A0A841JR55</accession>
<feature type="transmembrane region" description="Helical" evidence="8">
    <location>
        <begin position="85"/>
        <end position="105"/>
    </location>
</feature>
<dbReference type="RefSeq" id="WP_183589463.1">
    <property type="nucleotide sequence ID" value="NZ_JACHCA010000017.1"/>
</dbReference>
<feature type="binding site" evidence="7">
    <location>
        <position position="232"/>
    </location>
    <ligand>
        <name>Mg(2+)</name>
        <dbReference type="ChEBI" id="CHEBI:18420"/>
    </ligand>
</feature>
<sequence length="378" mass="42457">MKILIIILPFLVAVFLGRIITPFIMLVTYKRRLFDPINSRKLHMHIIPRLGGVAFVPIQCFLFALTVIVVYKVNFVALNINIFEVSPMFLSLMCGLVLLFIIGIGDDLIGVNYKWKFFTQVVVACLFPVSGLWINDLQGLFFVTNLSPWVGVPLTIFVVVLILNAVNLIDGLDGLCSGLIAVSSLVFGGLFVYYNAWIHALFAFITAGVLLPFFYFNVFGTTRRRRRIFMGDTGSLTLGFSIAFLTISFVTNNKAIKPFSEGAIVIAFSTLIVPIFDVARVMYVRWRTGAPLFRPDRNHLHHKLLEAGLTHSNAMLCILTLSLSFCVFNIVAVKYINDNLIVICDILLWVGFQYTFNLVGKHVAKKKTSLLIVKGFIR</sequence>
<protein>
    <submittedName>
        <fullName evidence="9">UDP-N-acetylmuramyl pentapeptide phosphotransferase/UDP-N-acetylglucosamine-1-phosphate transferase</fullName>
    </submittedName>
</protein>
<organism evidence="9 10">
    <name type="scientific">Mucilaginibacter lappiensis</name>
    <dbReference type="NCBI Taxonomy" id="354630"/>
    <lineage>
        <taxon>Bacteria</taxon>
        <taxon>Pseudomonadati</taxon>
        <taxon>Bacteroidota</taxon>
        <taxon>Sphingobacteriia</taxon>
        <taxon>Sphingobacteriales</taxon>
        <taxon>Sphingobacteriaceae</taxon>
        <taxon>Mucilaginibacter</taxon>
    </lineage>
</organism>
<feature type="binding site" evidence="7">
    <location>
        <position position="167"/>
    </location>
    <ligand>
        <name>Mg(2+)</name>
        <dbReference type="ChEBI" id="CHEBI:18420"/>
    </ligand>
</feature>
<dbReference type="GO" id="GO:0044038">
    <property type="term" value="P:cell wall macromolecule biosynthetic process"/>
    <property type="evidence" value="ECO:0007669"/>
    <property type="project" value="TreeGrafter"/>
</dbReference>
<feature type="transmembrane region" description="Helical" evidence="8">
    <location>
        <begin position="146"/>
        <end position="165"/>
    </location>
</feature>
<comment type="caution">
    <text evidence="9">The sequence shown here is derived from an EMBL/GenBank/DDBJ whole genome shotgun (WGS) entry which is preliminary data.</text>
</comment>
<comment type="subcellular location">
    <subcellularLocation>
        <location evidence="1">Cell membrane</location>
        <topology evidence="1">Multi-pass membrane protein</topology>
    </subcellularLocation>
</comment>
<evidence type="ECO:0000256" key="6">
    <source>
        <dbReference type="ARBA" id="ARBA00023136"/>
    </source>
</evidence>
<dbReference type="EMBL" id="JACHCA010000017">
    <property type="protein sequence ID" value="MBB6130775.1"/>
    <property type="molecule type" value="Genomic_DNA"/>
</dbReference>
<keyword evidence="6 8" id="KW-0472">Membrane</keyword>
<dbReference type="Proteomes" id="UP000548326">
    <property type="component" value="Unassembled WGS sequence"/>
</dbReference>
<feature type="transmembrane region" description="Helical" evidence="8">
    <location>
        <begin position="6"/>
        <end position="29"/>
    </location>
</feature>
<dbReference type="InterPro" id="IPR018480">
    <property type="entry name" value="PNAcMuramoyl-5peptid_Trfase_CS"/>
</dbReference>
<feature type="transmembrane region" description="Helical" evidence="8">
    <location>
        <begin position="228"/>
        <end position="250"/>
    </location>
</feature>
<dbReference type="PANTHER" id="PTHR22926:SF3">
    <property type="entry name" value="UNDECAPRENYL-PHOSPHATE ALPHA-N-ACETYLGLUCOSAMINYL 1-PHOSPHATE TRANSFERASE"/>
    <property type="match status" value="1"/>
</dbReference>
<evidence type="ECO:0000256" key="1">
    <source>
        <dbReference type="ARBA" id="ARBA00004651"/>
    </source>
</evidence>
<keyword evidence="4 8" id="KW-0812">Transmembrane</keyword>
<dbReference type="GO" id="GO:0016780">
    <property type="term" value="F:phosphotransferase activity, for other substituted phosphate groups"/>
    <property type="evidence" value="ECO:0007669"/>
    <property type="project" value="InterPro"/>
</dbReference>
<dbReference type="PANTHER" id="PTHR22926">
    <property type="entry name" value="PHOSPHO-N-ACETYLMURAMOYL-PENTAPEPTIDE-TRANSFERASE"/>
    <property type="match status" value="1"/>
</dbReference>
<evidence type="ECO:0000256" key="3">
    <source>
        <dbReference type="ARBA" id="ARBA00022679"/>
    </source>
</evidence>